<dbReference type="HOGENOM" id="CLU_2670918_0_0_1"/>
<evidence type="ECO:0000313" key="2">
    <source>
        <dbReference type="Proteomes" id="UP000015530"/>
    </source>
</evidence>
<reference evidence="2" key="1">
    <citation type="journal article" date="2013" name="Mol. Plant Microbe Interact.">
        <title>Global aspects of pacC regulation of pathogenicity genes in Colletotrichum gloeosporioides as revealed by transcriptome analysis.</title>
        <authorList>
            <person name="Alkan N."/>
            <person name="Meng X."/>
            <person name="Friedlander G."/>
            <person name="Reuveni E."/>
            <person name="Sukno S."/>
            <person name="Sherman A."/>
            <person name="Thon M."/>
            <person name="Fluhr R."/>
            <person name="Prusky D."/>
        </authorList>
    </citation>
    <scope>NUCLEOTIDE SEQUENCE [LARGE SCALE GENOMIC DNA]</scope>
    <source>
        <strain evidence="2">Cg-14</strain>
    </source>
</reference>
<dbReference type="AlphaFoldDB" id="T0K0P3"/>
<organism evidence="1 2">
    <name type="scientific">Colletotrichum gloeosporioides (strain Cg-14)</name>
    <name type="common">Anthracnose fungus</name>
    <name type="synonym">Glomerella cingulata</name>
    <dbReference type="NCBI Taxonomy" id="1237896"/>
    <lineage>
        <taxon>Eukaryota</taxon>
        <taxon>Fungi</taxon>
        <taxon>Dikarya</taxon>
        <taxon>Ascomycota</taxon>
        <taxon>Pezizomycotina</taxon>
        <taxon>Sordariomycetes</taxon>
        <taxon>Hypocreomycetidae</taxon>
        <taxon>Glomerellales</taxon>
        <taxon>Glomerellaceae</taxon>
        <taxon>Colletotrichum</taxon>
        <taxon>Colletotrichum gloeosporioides species complex</taxon>
    </lineage>
</organism>
<dbReference type="Proteomes" id="UP000015530">
    <property type="component" value="Unassembled WGS sequence"/>
</dbReference>
<accession>T0K0P3</accession>
<sequence length="75" mass="8511">MSSPHEWSFSFCKGLEHMLGIASAARSDHWHSDCLRYKLCQSMIKACLFTISIHTCQQNLSCPSLHSFLRPVADL</sequence>
<comment type="caution">
    <text evidence="1">The sequence shown here is derived from an EMBL/GenBank/DDBJ whole genome shotgun (WGS) entry which is preliminary data.</text>
</comment>
<protein>
    <submittedName>
        <fullName evidence="1">Uncharacterized protein</fullName>
    </submittedName>
</protein>
<dbReference type="EMBL" id="AMYD01003431">
    <property type="protein sequence ID" value="EQB46338.1"/>
    <property type="molecule type" value="Genomic_DNA"/>
</dbReference>
<evidence type="ECO:0000313" key="1">
    <source>
        <dbReference type="EMBL" id="EQB46338.1"/>
    </source>
</evidence>
<proteinExistence type="predicted"/>
<name>T0K0P3_COLGC</name>
<gene>
    <name evidence="1" type="ORF">CGLO_14618</name>
</gene>